<evidence type="ECO:0000313" key="3">
    <source>
        <dbReference type="Proteomes" id="UP000193900"/>
    </source>
</evidence>
<dbReference type="RefSeq" id="WP_085879384.1">
    <property type="nucleotide sequence ID" value="NZ_FWFZ01000012.1"/>
</dbReference>
<dbReference type="Pfam" id="PF01177">
    <property type="entry name" value="Asp_Glu_race"/>
    <property type="match status" value="1"/>
</dbReference>
<gene>
    <name evidence="2" type="ORF">ROA7023_02543</name>
</gene>
<dbReference type="Gene3D" id="3.40.50.12500">
    <property type="match status" value="1"/>
</dbReference>
<accession>A0A1Y5T5A9</accession>
<dbReference type="GO" id="GO:0047661">
    <property type="term" value="F:amino-acid racemase activity"/>
    <property type="evidence" value="ECO:0007669"/>
    <property type="project" value="InterPro"/>
</dbReference>
<comment type="similarity">
    <text evidence="1">Belongs to the HyuE racemase family.</text>
</comment>
<dbReference type="SUPFAM" id="SSF53681">
    <property type="entry name" value="Aspartate/glutamate racemase"/>
    <property type="match status" value="1"/>
</dbReference>
<dbReference type="OrthoDB" id="9791723at2"/>
<protein>
    <submittedName>
        <fullName evidence="2">Asp/Glu/Hydantoin racemase</fullName>
    </submittedName>
</protein>
<evidence type="ECO:0000256" key="1">
    <source>
        <dbReference type="ARBA" id="ARBA00038414"/>
    </source>
</evidence>
<dbReference type="EMBL" id="FWFZ01000012">
    <property type="protein sequence ID" value="SLN56276.1"/>
    <property type="molecule type" value="Genomic_DNA"/>
</dbReference>
<sequence length="213" mass="21669">MSNARRIIVINPNSTPEVTSAMRDALDDRFLCLDIPEGPATIVTDRDVAEAGPRVAALAAAQEAPLAVIVACFSDPGVAETRAAVPCPVIGIQEAGVAAALALAPRFGIIALSELPIARHRVRLERMGMLERLADEVGLSGVSAYAAGHDPAVYDELLAAGRRLIASGAGAIVLGCGGFGPRRAVLQAALGVPIVDPVLAAAGVALSVTGGQR</sequence>
<dbReference type="PANTHER" id="PTHR28047:SF5">
    <property type="entry name" value="PROTEIN DCG1"/>
    <property type="match status" value="1"/>
</dbReference>
<evidence type="ECO:0000313" key="2">
    <source>
        <dbReference type="EMBL" id="SLN56276.1"/>
    </source>
</evidence>
<organism evidence="2 3">
    <name type="scientific">Roseisalinus antarcticus</name>
    <dbReference type="NCBI Taxonomy" id="254357"/>
    <lineage>
        <taxon>Bacteria</taxon>
        <taxon>Pseudomonadati</taxon>
        <taxon>Pseudomonadota</taxon>
        <taxon>Alphaproteobacteria</taxon>
        <taxon>Rhodobacterales</taxon>
        <taxon>Roseobacteraceae</taxon>
        <taxon>Roseisalinus</taxon>
    </lineage>
</organism>
<dbReference type="InterPro" id="IPR015942">
    <property type="entry name" value="Asp/Glu/hydantoin_racemase"/>
</dbReference>
<dbReference type="InterPro" id="IPR053714">
    <property type="entry name" value="Iso_Racemase_Enz_sf"/>
</dbReference>
<proteinExistence type="inferred from homology"/>
<keyword evidence="3" id="KW-1185">Reference proteome</keyword>
<dbReference type="AlphaFoldDB" id="A0A1Y5T5A9"/>
<dbReference type="Proteomes" id="UP000193900">
    <property type="component" value="Unassembled WGS sequence"/>
</dbReference>
<dbReference type="InterPro" id="IPR001920">
    <property type="entry name" value="Asp/Glu_race"/>
</dbReference>
<dbReference type="InterPro" id="IPR052186">
    <property type="entry name" value="Hydantoin_racemase-like"/>
</dbReference>
<name>A0A1Y5T5A9_9RHOB</name>
<dbReference type="PANTHER" id="PTHR28047">
    <property type="entry name" value="PROTEIN DCG1"/>
    <property type="match status" value="1"/>
</dbReference>
<reference evidence="2 3" key="1">
    <citation type="submission" date="2017-03" db="EMBL/GenBank/DDBJ databases">
        <authorList>
            <person name="Afonso C.L."/>
            <person name="Miller P.J."/>
            <person name="Scott M.A."/>
            <person name="Spackman E."/>
            <person name="Goraichik I."/>
            <person name="Dimitrov K.M."/>
            <person name="Suarez D.L."/>
            <person name="Swayne D.E."/>
        </authorList>
    </citation>
    <scope>NUCLEOTIDE SEQUENCE [LARGE SCALE GENOMIC DNA]</scope>
    <source>
        <strain evidence="2 3">CECT 7023</strain>
    </source>
</reference>